<sequence length="93" mass="10658">MTDSQKKLLHHLGVAGGFVFLILWFYLGRKTGFLDWAISLSPTSHGGAALTLAIMIMMTPAFFIWKYLNRLIEKKLEISGRYYEDDVYKKPGE</sequence>
<proteinExistence type="predicted"/>
<reference evidence="2 3" key="1">
    <citation type="submission" date="2019-09" db="EMBL/GenBank/DDBJ databases">
        <title>Nitrincola iocasae sp. nov., a bacterium isolated from the sediment collected at a cold seep field in South China Sea.</title>
        <authorList>
            <person name="Zhang H."/>
            <person name="Wang H."/>
            <person name="Li C."/>
        </authorList>
    </citation>
    <scope>NUCLEOTIDE SEQUENCE [LARGE SCALE GENOMIC DNA]</scope>
    <source>
        <strain evidence="2 3">KXZD1103</strain>
    </source>
</reference>
<feature type="transmembrane region" description="Helical" evidence="1">
    <location>
        <begin position="47"/>
        <end position="68"/>
    </location>
</feature>
<evidence type="ECO:0000313" key="2">
    <source>
        <dbReference type="EMBL" id="QEW06506.1"/>
    </source>
</evidence>
<evidence type="ECO:0000256" key="1">
    <source>
        <dbReference type="SAM" id="Phobius"/>
    </source>
</evidence>
<keyword evidence="1" id="KW-0472">Membrane</keyword>
<feature type="transmembrane region" description="Helical" evidence="1">
    <location>
        <begin position="9"/>
        <end position="27"/>
    </location>
</feature>
<dbReference type="KEGG" id="nik:F5I99_08280"/>
<organism evidence="2 3">
    <name type="scientific">Nitrincola iocasae</name>
    <dbReference type="NCBI Taxonomy" id="2614693"/>
    <lineage>
        <taxon>Bacteria</taxon>
        <taxon>Pseudomonadati</taxon>
        <taxon>Pseudomonadota</taxon>
        <taxon>Gammaproteobacteria</taxon>
        <taxon>Oceanospirillales</taxon>
        <taxon>Oceanospirillaceae</taxon>
        <taxon>Nitrincola</taxon>
    </lineage>
</organism>
<gene>
    <name evidence="2" type="ORF">F5I99_08280</name>
</gene>
<dbReference type="Proteomes" id="UP000325606">
    <property type="component" value="Chromosome"/>
</dbReference>
<keyword evidence="1" id="KW-1133">Transmembrane helix</keyword>
<keyword evidence="3" id="KW-1185">Reference proteome</keyword>
<dbReference type="RefSeq" id="WP_151054912.1">
    <property type="nucleotide sequence ID" value="NZ_CP044222.1"/>
</dbReference>
<evidence type="ECO:0000313" key="3">
    <source>
        <dbReference type="Proteomes" id="UP000325606"/>
    </source>
</evidence>
<accession>A0A5J6LDS8</accession>
<name>A0A5J6LDS8_9GAMM</name>
<dbReference type="AlphaFoldDB" id="A0A5J6LDS8"/>
<protein>
    <submittedName>
        <fullName evidence="2">Uncharacterized protein</fullName>
    </submittedName>
</protein>
<keyword evidence="1" id="KW-0812">Transmembrane</keyword>
<dbReference type="EMBL" id="CP044222">
    <property type="protein sequence ID" value="QEW06506.1"/>
    <property type="molecule type" value="Genomic_DNA"/>
</dbReference>